<dbReference type="AlphaFoldDB" id="A0A223KMT0"/>
<keyword evidence="2" id="KW-1185">Reference proteome</keyword>
<dbReference type="InterPro" id="IPR009910">
    <property type="entry name" value="DUF1450"/>
</dbReference>
<dbReference type="STRING" id="1314751.GCA_001591425_00707"/>
<dbReference type="KEGG" id="bcoh:BC6307_05125"/>
<dbReference type="Pfam" id="PF07293">
    <property type="entry name" value="DUF1450"/>
    <property type="match status" value="1"/>
</dbReference>
<gene>
    <name evidence="1" type="ORF">BC6307_05125</name>
</gene>
<protein>
    <recommendedName>
        <fullName evidence="3">DUF1450 domain-containing protein</fullName>
    </recommendedName>
</protein>
<name>A0A223KMT0_9BACI</name>
<dbReference type="Proteomes" id="UP000215224">
    <property type="component" value="Chromosome"/>
</dbReference>
<evidence type="ECO:0008006" key="3">
    <source>
        <dbReference type="Google" id="ProtNLM"/>
    </source>
</evidence>
<organism evidence="1 2">
    <name type="scientific">Sutcliffiella cohnii</name>
    <dbReference type="NCBI Taxonomy" id="33932"/>
    <lineage>
        <taxon>Bacteria</taxon>
        <taxon>Bacillati</taxon>
        <taxon>Bacillota</taxon>
        <taxon>Bacilli</taxon>
        <taxon>Bacillales</taxon>
        <taxon>Bacillaceae</taxon>
        <taxon>Sutcliffiella</taxon>
    </lineage>
</organism>
<reference evidence="1 2" key="1">
    <citation type="submission" date="2016-12" db="EMBL/GenBank/DDBJ databases">
        <title>The whole genome sequencing and assembly of Bacillus cohnii DSM 6307T strain.</title>
        <authorList>
            <person name="Lee Y.-J."/>
            <person name="Yi H."/>
            <person name="Bahn Y.-S."/>
            <person name="Kim J.F."/>
            <person name="Lee D.-W."/>
        </authorList>
    </citation>
    <scope>NUCLEOTIDE SEQUENCE [LARGE SCALE GENOMIC DNA]</scope>
    <source>
        <strain evidence="1 2">DSM 6307</strain>
    </source>
</reference>
<dbReference type="EMBL" id="CP018866">
    <property type="protein sequence ID" value="AST90706.1"/>
    <property type="molecule type" value="Genomic_DNA"/>
</dbReference>
<evidence type="ECO:0000313" key="1">
    <source>
        <dbReference type="EMBL" id="AST90706.1"/>
    </source>
</evidence>
<proteinExistence type="predicted"/>
<sequence length="81" mass="9324">MSLVLVEVCSSNLLSTLPLEDLFENEMEVAVMRYECLNLCGLCKMRPYALVNGDRVFGKTLDDCVDNIKVKIEQELEEFFR</sequence>
<accession>A0A223KMT0</accession>
<evidence type="ECO:0000313" key="2">
    <source>
        <dbReference type="Proteomes" id="UP000215224"/>
    </source>
</evidence>